<dbReference type="OrthoDB" id="10248838at2759"/>
<dbReference type="GO" id="GO:0008270">
    <property type="term" value="F:zinc ion binding"/>
    <property type="evidence" value="ECO:0007669"/>
    <property type="project" value="TreeGrafter"/>
</dbReference>
<keyword evidence="2" id="KW-0479">Metal-binding</keyword>
<dbReference type="KEGG" id="cten:18248112"/>
<sequence length="162" mass="17953">MVKFALKITAELAGVTGLHPQDTPESPFEYTFTIECTKCREVHAKPVTINRFETHEISGSRGEASFVFRCKSCKSEHSAAIEPTGTVCTPDTNGKPVTILTIDARGLDFNEFIPDGFFACEGEDSPTKFTEIDLSEGEWYDYDDNAGEEVSVTEISWSIVRL</sequence>
<dbReference type="GeneID" id="18248112"/>
<dbReference type="InterPro" id="IPR008584">
    <property type="entry name" value="CXXC_Zn-binding_euk"/>
</dbReference>
<dbReference type="EMBL" id="GL996528">
    <property type="protein sequence ID" value="EGV60961.1"/>
    <property type="molecule type" value="Genomic_DNA"/>
</dbReference>
<evidence type="ECO:0000256" key="3">
    <source>
        <dbReference type="ARBA" id="ARBA00022833"/>
    </source>
</evidence>
<evidence type="ECO:0000256" key="2">
    <source>
        <dbReference type="ARBA" id="ARBA00022723"/>
    </source>
</evidence>
<comment type="similarity">
    <text evidence="1">Belongs to the UPF0587 family.</text>
</comment>
<evidence type="ECO:0000313" key="5">
    <source>
        <dbReference type="Proteomes" id="UP000000707"/>
    </source>
</evidence>
<dbReference type="PANTHER" id="PTHR12857:SF0">
    <property type="entry name" value="CXXC MOTIF CONTAINING ZINC BINDING PROTEIN"/>
    <property type="match status" value="1"/>
</dbReference>
<name>G3BEX7_CANTC</name>
<keyword evidence="3" id="KW-0862">Zinc</keyword>
<dbReference type="HOGENOM" id="CLU_114688_0_0_1"/>
<evidence type="ECO:0008006" key="6">
    <source>
        <dbReference type="Google" id="ProtNLM"/>
    </source>
</evidence>
<dbReference type="Proteomes" id="UP000000707">
    <property type="component" value="Unassembled WGS sequence"/>
</dbReference>
<evidence type="ECO:0000313" key="4">
    <source>
        <dbReference type="EMBL" id="EGV60961.1"/>
    </source>
</evidence>
<dbReference type="SUPFAM" id="SSF141678">
    <property type="entry name" value="MAL13P1.257-like"/>
    <property type="match status" value="1"/>
</dbReference>
<dbReference type="STRING" id="590646.G3BEX7"/>
<protein>
    <recommendedName>
        <fullName evidence="6">DUF866-domain-containing protein</fullName>
    </recommendedName>
</protein>
<reference evidence="4 5" key="1">
    <citation type="journal article" date="2011" name="Proc. Natl. Acad. Sci. U.S.A.">
        <title>Comparative genomics of xylose-fermenting fungi for enhanced biofuel production.</title>
        <authorList>
            <person name="Wohlbach D.J."/>
            <person name="Kuo A."/>
            <person name="Sato T.K."/>
            <person name="Potts K.M."/>
            <person name="Salamov A.A."/>
            <person name="LaButti K.M."/>
            <person name="Sun H."/>
            <person name="Clum A."/>
            <person name="Pangilinan J.L."/>
            <person name="Lindquist E.A."/>
            <person name="Lucas S."/>
            <person name="Lapidus A."/>
            <person name="Jin M."/>
            <person name="Gunawan C."/>
            <person name="Balan V."/>
            <person name="Dale B.E."/>
            <person name="Jeffries T.W."/>
            <person name="Zinkel R."/>
            <person name="Barry K.W."/>
            <person name="Grigoriev I.V."/>
            <person name="Gasch A.P."/>
        </authorList>
    </citation>
    <scope>NUCLEOTIDE SEQUENCE [LARGE SCALE GENOMIC DNA]</scope>
    <source>
        <strain evidence="4">ATCC 10573</strain>
        <strain evidence="5">ATCC 10573 / BCRC 21748 / CBS 615 / JCM 9827 / NBRC 10315 / NRRL Y-1498 / VKM Y-70</strain>
    </source>
</reference>
<evidence type="ECO:0000256" key="1">
    <source>
        <dbReference type="ARBA" id="ARBA00007818"/>
    </source>
</evidence>
<dbReference type="PANTHER" id="PTHR12857">
    <property type="entry name" value="CXXC MOTIF CONTAINING ZINC BINDING PROTEIN"/>
    <property type="match status" value="1"/>
</dbReference>
<dbReference type="EMBL" id="GL996528">
    <property type="protein sequence ID" value="EGV60962.1"/>
    <property type="molecule type" value="Genomic_DNA"/>
</dbReference>
<accession>G3BEX7</accession>
<organism evidence="5">
    <name type="scientific">Candida tenuis (strain ATCC 10573 / BCRC 21748 / CBS 615 / JCM 9827 / NBRC 10315 / NRRL Y-1498 / VKM Y-70)</name>
    <name type="common">Yeast</name>
    <name type="synonym">Yamadazyma tenuis</name>
    <dbReference type="NCBI Taxonomy" id="590646"/>
    <lineage>
        <taxon>Eukaryota</taxon>
        <taxon>Fungi</taxon>
        <taxon>Dikarya</taxon>
        <taxon>Ascomycota</taxon>
        <taxon>Saccharomycotina</taxon>
        <taxon>Pichiomycetes</taxon>
        <taxon>Debaryomycetaceae</taxon>
        <taxon>Yamadazyma</taxon>
    </lineage>
</organism>
<dbReference type="eggNOG" id="KOG1296">
    <property type="taxonomic scope" value="Eukaryota"/>
</dbReference>
<dbReference type="Pfam" id="PF05907">
    <property type="entry name" value="CXXC_Zn-b_euk"/>
    <property type="match status" value="1"/>
</dbReference>
<dbReference type="AlphaFoldDB" id="G3BEX7"/>
<keyword evidence="5" id="KW-1185">Reference proteome</keyword>
<gene>
    <name evidence="4" type="ORF">CANTEDRAFT_115986</name>
</gene>
<proteinExistence type="inferred from homology"/>
<dbReference type="RefSeq" id="XP_006690176.1">
    <property type="nucleotide sequence ID" value="XM_006690113.1"/>
</dbReference>